<organism evidence="3 4">
    <name type="scientific">Thermobifida alba</name>
    <name type="common">Thermomonospora alba</name>
    <dbReference type="NCBI Taxonomy" id="53522"/>
    <lineage>
        <taxon>Bacteria</taxon>
        <taxon>Bacillati</taxon>
        <taxon>Actinomycetota</taxon>
        <taxon>Actinomycetes</taxon>
        <taxon>Streptosporangiales</taxon>
        <taxon>Nocardiopsidaceae</taxon>
        <taxon>Thermobifida</taxon>
    </lineage>
</organism>
<reference evidence="3 4" key="1">
    <citation type="submission" date="2020-04" db="EMBL/GenBank/DDBJ databases">
        <title>Thermobifida alba genome sequencing and assembly.</title>
        <authorList>
            <person name="Luzics S."/>
            <person name="Horvath B."/>
            <person name="Nagy I."/>
            <person name="Toth A."/>
            <person name="Nagy I."/>
            <person name="Kukolya J."/>
        </authorList>
    </citation>
    <scope>NUCLEOTIDE SEQUENCE [LARGE SCALE GENOMIC DNA]</scope>
    <source>
        <strain evidence="3 4">DSM 43795</strain>
    </source>
</reference>
<name>A0ABY4L3S0_THEAE</name>
<gene>
    <name evidence="3" type="ORF">FOF52_16310</name>
</gene>
<accession>A0ABY4L3S0</accession>
<dbReference type="EMBL" id="CP051627">
    <property type="protein sequence ID" value="UPT22335.1"/>
    <property type="molecule type" value="Genomic_DNA"/>
</dbReference>
<evidence type="ECO:0000256" key="2">
    <source>
        <dbReference type="SAM" id="SignalP"/>
    </source>
</evidence>
<sequence length="228" mass="22608">MRRAVALGWFTLVAWVLGATAPAFADTLDTLTEVALVPERAGAQQPVEIADLTGTVQDVLTPDDSAAPAPPVDLPRAVGLGPLLDPVAADPSPATPTGPRSGSPETGRAPAEAPGTPDTSPRRSPESGEAGSGAAPAASPVLDPTASEPDATAAPPADPGTEPSATAASAPPQPAQAQQQGPSFPGALVGYLPRPPAAPRRDALTATVGPTAAFPTRQHAADPSFSPD</sequence>
<evidence type="ECO:0000313" key="3">
    <source>
        <dbReference type="EMBL" id="UPT22335.1"/>
    </source>
</evidence>
<evidence type="ECO:0000313" key="4">
    <source>
        <dbReference type="Proteomes" id="UP000832041"/>
    </source>
</evidence>
<proteinExistence type="predicted"/>
<protein>
    <submittedName>
        <fullName evidence="3">Uncharacterized protein</fullName>
    </submittedName>
</protein>
<feature type="chain" id="PRO_5045110469" evidence="2">
    <location>
        <begin position="26"/>
        <end position="228"/>
    </location>
</feature>
<dbReference type="Proteomes" id="UP000832041">
    <property type="component" value="Chromosome"/>
</dbReference>
<feature type="compositionally biased region" description="Low complexity" evidence="1">
    <location>
        <begin position="127"/>
        <end position="187"/>
    </location>
</feature>
<evidence type="ECO:0000256" key="1">
    <source>
        <dbReference type="SAM" id="MobiDB-lite"/>
    </source>
</evidence>
<keyword evidence="2" id="KW-0732">Signal</keyword>
<feature type="signal peptide" evidence="2">
    <location>
        <begin position="1"/>
        <end position="25"/>
    </location>
</feature>
<dbReference type="RefSeq" id="WP_248590822.1">
    <property type="nucleotide sequence ID" value="NZ_BAABEB010000039.1"/>
</dbReference>
<keyword evidence="4" id="KW-1185">Reference proteome</keyword>
<feature type="region of interest" description="Disordered" evidence="1">
    <location>
        <begin position="59"/>
        <end position="228"/>
    </location>
</feature>